<keyword evidence="3" id="KW-1185">Reference proteome</keyword>
<evidence type="ECO:0000256" key="1">
    <source>
        <dbReference type="SAM" id="MobiDB-lite"/>
    </source>
</evidence>
<dbReference type="AlphaFoldDB" id="T1HK61"/>
<accession>T1HK61</accession>
<dbReference type="InParanoid" id="T1HK61"/>
<dbReference type="Proteomes" id="UP000015103">
    <property type="component" value="Unassembled WGS sequence"/>
</dbReference>
<reference evidence="2" key="1">
    <citation type="submission" date="2015-05" db="UniProtKB">
        <authorList>
            <consortium name="EnsemblMetazoa"/>
        </authorList>
    </citation>
    <scope>IDENTIFICATION</scope>
</reference>
<protein>
    <submittedName>
        <fullName evidence="2">Uncharacterized protein</fullName>
    </submittedName>
</protein>
<proteinExistence type="predicted"/>
<organism evidence="2 3">
    <name type="scientific">Rhodnius prolixus</name>
    <name type="common">Triatomid bug</name>
    <dbReference type="NCBI Taxonomy" id="13249"/>
    <lineage>
        <taxon>Eukaryota</taxon>
        <taxon>Metazoa</taxon>
        <taxon>Ecdysozoa</taxon>
        <taxon>Arthropoda</taxon>
        <taxon>Hexapoda</taxon>
        <taxon>Insecta</taxon>
        <taxon>Pterygota</taxon>
        <taxon>Neoptera</taxon>
        <taxon>Paraneoptera</taxon>
        <taxon>Hemiptera</taxon>
        <taxon>Heteroptera</taxon>
        <taxon>Panheteroptera</taxon>
        <taxon>Cimicomorpha</taxon>
        <taxon>Reduviidae</taxon>
        <taxon>Triatominae</taxon>
        <taxon>Rhodnius</taxon>
    </lineage>
</organism>
<dbReference type="EMBL" id="ACPB03005414">
    <property type="status" value="NOT_ANNOTATED_CDS"/>
    <property type="molecule type" value="Genomic_DNA"/>
</dbReference>
<evidence type="ECO:0000313" key="3">
    <source>
        <dbReference type="Proteomes" id="UP000015103"/>
    </source>
</evidence>
<feature type="region of interest" description="Disordered" evidence="1">
    <location>
        <begin position="526"/>
        <end position="550"/>
    </location>
</feature>
<dbReference type="VEuPathDB" id="VectorBase:RPRC004434"/>
<name>T1HK61_RHOPR</name>
<dbReference type="HOGENOM" id="CLU_470366_0_0_1"/>
<dbReference type="EnsemblMetazoa" id="RPRC004434-RA">
    <property type="protein sequence ID" value="RPRC004434-PA"/>
    <property type="gene ID" value="RPRC004434"/>
</dbReference>
<evidence type="ECO:0000313" key="2">
    <source>
        <dbReference type="EnsemblMetazoa" id="RPRC004434-PA"/>
    </source>
</evidence>
<feature type="compositionally biased region" description="Polar residues" evidence="1">
    <location>
        <begin position="527"/>
        <end position="543"/>
    </location>
</feature>
<sequence>MFNLRLAIIKNILQCYHIFIVYQLLIFSYSNAETVKNSNHTGFCNGGRLQSELQKVLLDSQRRNKISMDYLTGAIFTETKRISDVLFTSNENHNYDDFIISLTKFMEKLESEVVSCYIGINDETKEFLKFLKNPDFTSDNETKGICYNQQLQTSLKDSVKNLSNVVVHSFIPFIQTLNQMTAEIRKGPKNSSDTPDHSYDYIRNYLLDITLDLRTETGIAFYKSMRVVFVITRIIGYELHDTELVDKKLIEKLMAAYNDVLDGGIDSENSTLPYCTGLFADSYVLKGANVNQANLNLNKPLIRNQIADIVFSLIGALIGDLITEGIKYMAGVPPFGGPHAVSIGSTTVNENDVNLDKGLILFLVQNCTIYYNELRKDLFEGLQESSVLLQQTVPIAIQLYENITKYLAMMNSRPHFLPPALRISEWFEVGEKLYNELLNFVTICTPLAMNYVEKMEAIYNQSVVTSRKLLSANCLNHLLTTNPIEMAISEDRKTSKRVRLARDIVPIVSKLMDFLPLNMDQLGPNPDVNQLSASNVTTNSTNKPLPPSGGNTDLDDWLNLLRSISKMLFRKLLFLMNVSN</sequence>